<dbReference type="GO" id="GO:0016787">
    <property type="term" value="F:hydrolase activity"/>
    <property type="evidence" value="ECO:0000318"/>
    <property type="project" value="GO_Central"/>
</dbReference>
<dbReference type="PANTHER" id="PTHR10151:SF120">
    <property type="entry name" value="BIS(5'-ADENOSYL)-TRIPHOSPHATASE"/>
    <property type="match status" value="1"/>
</dbReference>
<gene>
    <name evidence="1" type="primary">WBGene00281154</name>
</gene>
<dbReference type="SUPFAM" id="SSF53649">
    <property type="entry name" value="Alkaline phosphatase-like"/>
    <property type="match status" value="1"/>
</dbReference>
<keyword evidence="2" id="KW-1185">Reference proteome</keyword>
<dbReference type="OrthoDB" id="415411at2759"/>
<evidence type="ECO:0000313" key="1">
    <source>
        <dbReference type="EnsemblMetazoa" id="PPA42785.1"/>
    </source>
</evidence>
<organism evidence="1 2">
    <name type="scientific">Pristionchus pacificus</name>
    <name type="common">Parasitic nematode worm</name>
    <dbReference type="NCBI Taxonomy" id="54126"/>
    <lineage>
        <taxon>Eukaryota</taxon>
        <taxon>Metazoa</taxon>
        <taxon>Ecdysozoa</taxon>
        <taxon>Nematoda</taxon>
        <taxon>Chromadorea</taxon>
        <taxon>Rhabditida</taxon>
        <taxon>Rhabditina</taxon>
        <taxon>Diplogasteromorpha</taxon>
        <taxon>Diplogasteroidea</taxon>
        <taxon>Neodiplogasteridae</taxon>
        <taxon>Pristionchus</taxon>
    </lineage>
</organism>
<dbReference type="AlphaFoldDB" id="A0A2A6BHK3"/>
<dbReference type="Gene3D" id="3.40.720.10">
    <property type="entry name" value="Alkaline Phosphatase, subunit A"/>
    <property type="match status" value="1"/>
</dbReference>
<dbReference type="InterPro" id="IPR017850">
    <property type="entry name" value="Alkaline_phosphatase_core_sf"/>
</dbReference>
<dbReference type="PANTHER" id="PTHR10151">
    <property type="entry name" value="ECTONUCLEOTIDE PYROPHOSPHATASE/PHOSPHODIESTERASE"/>
    <property type="match status" value="1"/>
</dbReference>
<proteinExistence type="predicted"/>
<accession>A0A2A6BHK3</accession>
<dbReference type="CDD" id="cd16018">
    <property type="entry name" value="Enpp"/>
    <property type="match status" value="1"/>
</dbReference>
<dbReference type="EnsemblMetazoa" id="PPA42785.1">
    <property type="protein sequence ID" value="PPA42785.1"/>
    <property type="gene ID" value="WBGene00281154"/>
</dbReference>
<name>A0A2A6BHK3_PRIPA</name>
<dbReference type="Proteomes" id="UP000005239">
    <property type="component" value="Unassembled WGS sequence"/>
</dbReference>
<accession>A0A8R1Z0X7</accession>
<evidence type="ECO:0000313" key="2">
    <source>
        <dbReference type="Proteomes" id="UP000005239"/>
    </source>
</evidence>
<reference evidence="2" key="1">
    <citation type="journal article" date="2008" name="Nat. Genet.">
        <title>The Pristionchus pacificus genome provides a unique perspective on nematode lifestyle and parasitism.</title>
        <authorList>
            <person name="Dieterich C."/>
            <person name="Clifton S.W."/>
            <person name="Schuster L.N."/>
            <person name="Chinwalla A."/>
            <person name="Delehaunty K."/>
            <person name="Dinkelacker I."/>
            <person name="Fulton L."/>
            <person name="Fulton R."/>
            <person name="Godfrey J."/>
            <person name="Minx P."/>
            <person name="Mitreva M."/>
            <person name="Roeseler W."/>
            <person name="Tian H."/>
            <person name="Witte H."/>
            <person name="Yang S.P."/>
            <person name="Wilson R.K."/>
            <person name="Sommer R.J."/>
        </authorList>
    </citation>
    <scope>NUCLEOTIDE SEQUENCE [LARGE SCALE GENOMIC DNA]</scope>
    <source>
        <strain evidence="2">PS312</strain>
    </source>
</reference>
<protein>
    <submittedName>
        <fullName evidence="1">AP3A hydrolase</fullName>
    </submittedName>
</protein>
<dbReference type="Pfam" id="PF01663">
    <property type="entry name" value="Phosphodiest"/>
    <property type="match status" value="1"/>
</dbReference>
<sequence length="435" mass="48318">MPPFFLAFLLHFSLSTPVAGHDRRVLLISLDGFRHDLLNATLVPRLHKFASERSSWFVNGVKSQMLTVTASNHMSIDEHGIVGNYFWDRTKQEMYDKFHIAGGPDIRKQSELSEWNPIDPIWLLNQNNGGRSTVINWPAGDYQRSEAAGVKMTRYRAGFGDTTGWPSEQTKVLEALETDNLVIWYIAEPDSILHGNGFEGGKIQEILGKLDVLFDDLIEKMEEKGLLSRTDIILTADHGHIQVQPNKTLCVNNILGELANDSQYHAGDSNIYHSDPAKVQEIYEKLKAAIAADGLPYKVYLQKDVPSSWHYVNAARTGDIVIEPLPGGQVKMKCASNYDDSHTSTHGQDPNLKDMRALLVLSGPSFKTAEKFSDIPENIDLFPLMLRLLGIEKAPHHNGALAHLNKALSKKKPDSNAAVGIIITILSVALVIIGQ</sequence>
<dbReference type="InterPro" id="IPR002591">
    <property type="entry name" value="Phosphodiest/P_Trfase"/>
</dbReference>
<reference evidence="1" key="2">
    <citation type="submission" date="2022-06" db="UniProtKB">
        <authorList>
            <consortium name="EnsemblMetazoa"/>
        </authorList>
    </citation>
    <scope>IDENTIFICATION</scope>
    <source>
        <strain evidence="1">PS312</strain>
    </source>
</reference>